<evidence type="ECO:0000256" key="1">
    <source>
        <dbReference type="SAM" id="Phobius"/>
    </source>
</evidence>
<feature type="transmembrane region" description="Helical" evidence="1">
    <location>
        <begin position="21"/>
        <end position="50"/>
    </location>
</feature>
<accession>A0A820QCA8</accession>
<dbReference type="EMBL" id="CAJOBO010001906">
    <property type="protein sequence ID" value="CAF4418094.1"/>
    <property type="molecule type" value="Genomic_DNA"/>
</dbReference>
<keyword evidence="1" id="KW-1133">Transmembrane helix</keyword>
<protein>
    <submittedName>
        <fullName evidence="2">Uncharacterized protein</fullName>
    </submittedName>
</protein>
<evidence type="ECO:0000313" key="2">
    <source>
        <dbReference type="EMBL" id="CAF4418094.1"/>
    </source>
</evidence>
<comment type="caution">
    <text evidence="2">The sequence shown here is derived from an EMBL/GenBank/DDBJ whole genome shotgun (WGS) entry which is preliminary data.</text>
</comment>
<name>A0A820QCA8_9BILA</name>
<proteinExistence type="predicted"/>
<gene>
    <name evidence="2" type="ORF">HFQ381_LOCUS21354</name>
</gene>
<keyword evidence="1" id="KW-0812">Transmembrane</keyword>
<organism evidence="2 3">
    <name type="scientific">Rotaria socialis</name>
    <dbReference type="NCBI Taxonomy" id="392032"/>
    <lineage>
        <taxon>Eukaryota</taxon>
        <taxon>Metazoa</taxon>
        <taxon>Spiralia</taxon>
        <taxon>Gnathifera</taxon>
        <taxon>Rotifera</taxon>
        <taxon>Eurotatoria</taxon>
        <taxon>Bdelloidea</taxon>
        <taxon>Philodinida</taxon>
        <taxon>Philodinidae</taxon>
        <taxon>Rotaria</taxon>
    </lineage>
</organism>
<dbReference type="Proteomes" id="UP000663851">
    <property type="component" value="Unassembled WGS sequence"/>
</dbReference>
<reference evidence="2" key="1">
    <citation type="submission" date="2021-02" db="EMBL/GenBank/DDBJ databases">
        <authorList>
            <person name="Nowell W R."/>
        </authorList>
    </citation>
    <scope>NUCLEOTIDE SEQUENCE</scope>
</reference>
<dbReference type="AlphaFoldDB" id="A0A820QCA8"/>
<sequence length="311" mass="33608">MLAQRKTIQKAGDSSVMETGVTFTLATFCVAVVLFLIATTVVLSLIPIYLLPKTAQRSTASKRSNEITMYLNTGIDINSRRKRYDVSQYKSVNEGLGYKFGSDGEAMVNSLIEPLLQQITSNANGATISEVTIASLNTRRKRHTLTKRASRVAILIVKFYVNFQDQCTSNCQSDTCAKIQRTLPSKVTNDNAVLRNIPLVDGRGNFYGVIADISVLEVLYLSSISPAVSSTAGTTRVPPFSITFTQAPTTTTAACINTGEYYEPITGHTCQTYIDYGFCDGTSIVSGSEINASLAQENCCACGKGMTQSTG</sequence>
<evidence type="ECO:0000313" key="3">
    <source>
        <dbReference type="Proteomes" id="UP000663851"/>
    </source>
</evidence>
<keyword evidence="1" id="KW-0472">Membrane</keyword>